<comment type="caution">
    <text evidence="1">The sequence shown here is derived from an EMBL/GenBank/DDBJ whole genome shotgun (WGS) entry which is preliminary data.</text>
</comment>
<dbReference type="EMBL" id="JABSTU010000007">
    <property type="protein sequence ID" value="KAH8025098.1"/>
    <property type="molecule type" value="Genomic_DNA"/>
</dbReference>
<reference evidence="1" key="1">
    <citation type="journal article" date="2020" name="Cell">
        <title>Large-Scale Comparative Analyses of Tick Genomes Elucidate Their Genetic Diversity and Vector Capacities.</title>
        <authorList>
            <consortium name="Tick Genome and Microbiome Consortium (TIGMIC)"/>
            <person name="Jia N."/>
            <person name="Wang J."/>
            <person name="Shi W."/>
            <person name="Du L."/>
            <person name="Sun Y."/>
            <person name="Zhan W."/>
            <person name="Jiang J.F."/>
            <person name="Wang Q."/>
            <person name="Zhang B."/>
            <person name="Ji P."/>
            <person name="Bell-Sakyi L."/>
            <person name="Cui X.M."/>
            <person name="Yuan T.T."/>
            <person name="Jiang B.G."/>
            <person name="Yang W.F."/>
            <person name="Lam T.T."/>
            <person name="Chang Q.C."/>
            <person name="Ding S.J."/>
            <person name="Wang X.J."/>
            <person name="Zhu J.G."/>
            <person name="Ruan X.D."/>
            <person name="Zhao L."/>
            <person name="Wei J.T."/>
            <person name="Ye R.Z."/>
            <person name="Que T.C."/>
            <person name="Du C.H."/>
            <person name="Zhou Y.H."/>
            <person name="Cheng J.X."/>
            <person name="Dai P.F."/>
            <person name="Guo W.B."/>
            <person name="Han X.H."/>
            <person name="Huang E.J."/>
            <person name="Li L.F."/>
            <person name="Wei W."/>
            <person name="Gao Y.C."/>
            <person name="Liu J.Z."/>
            <person name="Shao H.Z."/>
            <person name="Wang X."/>
            <person name="Wang C.C."/>
            <person name="Yang T.C."/>
            <person name="Huo Q.B."/>
            <person name="Li W."/>
            <person name="Chen H.Y."/>
            <person name="Chen S.E."/>
            <person name="Zhou L.G."/>
            <person name="Ni X.B."/>
            <person name="Tian J.H."/>
            <person name="Sheng Y."/>
            <person name="Liu T."/>
            <person name="Pan Y.S."/>
            <person name="Xia L.Y."/>
            <person name="Li J."/>
            <person name="Zhao F."/>
            <person name="Cao W.C."/>
        </authorList>
    </citation>
    <scope>NUCLEOTIDE SEQUENCE</scope>
    <source>
        <strain evidence="1">Rmic-2018</strain>
    </source>
</reference>
<dbReference type="PANTHER" id="PTHR33939">
    <property type="entry name" value="PROTEIN CBG22215"/>
    <property type="match status" value="1"/>
</dbReference>
<name>A0A9J6DTB0_RHIMP</name>
<evidence type="ECO:0000313" key="1">
    <source>
        <dbReference type="EMBL" id="KAH8025098.1"/>
    </source>
</evidence>
<protein>
    <submittedName>
        <fullName evidence="1">Uncharacterized protein</fullName>
    </submittedName>
</protein>
<proteinExistence type="predicted"/>
<organism evidence="1 2">
    <name type="scientific">Rhipicephalus microplus</name>
    <name type="common">Cattle tick</name>
    <name type="synonym">Boophilus microplus</name>
    <dbReference type="NCBI Taxonomy" id="6941"/>
    <lineage>
        <taxon>Eukaryota</taxon>
        <taxon>Metazoa</taxon>
        <taxon>Ecdysozoa</taxon>
        <taxon>Arthropoda</taxon>
        <taxon>Chelicerata</taxon>
        <taxon>Arachnida</taxon>
        <taxon>Acari</taxon>
        <taxon>Parasitiformes</taxon>
        <taxon>Ixodida</taxon>
        <taxon>Ixodoidea</taxon>
        <taxon>Ixodidae</taxon>
        <taxon>Rhipicephalinae</taxon>
        <taxon>Rhipicephalus</taxon>
        <taxon>Boophilus</taxon>
    </lineage>
</organism>
<dbReference type="Proteomes" id="UP000821866">
    <property type="component" value="Unassembled WGS sequence"/>
</dbReference>
<gene>
    <name evidence="1" type="ORF">HPB51_003014</name>
</gene>
<reference evidence="1" key="2">
    <citation type="submission" date="2021-09" db="EMBL/GenBank/DDBJ databases">
        <authorList>
            <person name="Jia N."/>
            <person name="Wang J."/>
            <person name="Shi W."/>
            <person name="Du L."/>
            <person name="Sun Y."/>
            <person name="Zhan W."/>
            <person name="Jiang J."/>
            <person name="Wang Q."/>
            <person name="Zhang B."/>
            <person name="Ji P."/>
            <person name="Sakyi L.B."/>
            <person name="Cui X."/>
            <person name="Yuan T."/>
            <person name="Jiang B."/>
            <person name="Yang W."/>
            <person name="Lam T.T.-Y."/>
            <person name="Chang Q."/>
            <person name="Ding S."/>
            <person name="Wang X."/>
            <person name="Zhu J."/>
            <person name="Ruan X."/>
            <person name="Zhao L."/>
            <person name="Wei J."/>
            <person name="Que T."/>
            <person name="Du C."/>
            <person name="Cheng J."/>
            <person name="Dai P."/>
            <person name="Han X."/>
            <person name="Huang E."/>
            <person name="Gao Y."/>
            <person name="Liu J."/>
            <person name="Shao H."/>
            <person name="Ye R."/>
            <person name="Li L."/>
            <person name="Wei W."/>
            <person name="Wang X."/>
            <person name="Wang C."/>
            <person name="Huo Q."/>
            <person name="Li W."/>
            <person name="Guo W."/>
            <person name="Chen H."/>
            <person name="Chen S."/>
            <person name="Zhou L."/>
            <person name="Zhou L."/>
            <person name="Ni X."/>
            <person name="Tian J."/>
            <person name="Zhou Y."/>
            <person name="Sheng Y."/>
            <person name="Liu T."/>
            <person name="Pan Y."/>
            <person name="Xia L."/>
            <person name="Li J."/>
            <person name="Zhao F."/>
            <person name="Cao W."/>
        </authorList>
    </citation>
    <scope>NUCLEOTIDE SEQUENCE</scope>
    <source>
        <strain evidence="1">Rmic-2018</strain>
        <tissue evidence="1">Larvae</tissue>
    </source>
</reference>
<dbReference type="AlphaFoldDB" id="A0A9J6DTB0"/>
<accession>A0A9J6DTB0</accession>
<keyword evidence="2" id="KW-1185">Reference proteome</keyword>
<dbReference type="PANTHER" id="PTHR33939:SF1">
    <property type="entry name" value="DUF4371 DOMAIN-CONTAINING PROTEIN"/>
    <property type="match status" value="1"/>
</dbReference>
<sequence length="120" mass="14594">MLCALRSCVHYLFLRNETPTVEKITAKFSERMEHPKLIRCTVLLLLADIGFKHVKRSRNSLLIDRDDITDWRNCYFRDVERYRTEGRKMLYLDETWVTERHIRSIMWTDNIVQKRGRLFT</sequence>
<evidence type="ECO:0000313" key="2">
    <source>
        <dbReference type="Proteomes" id="UP000821866"/>
    </source>
</evidence>